<evidence type="ECO:0000256" key="2">
    <source>
        <dbReference type="ARBA" id="ARBA00023157"/>
    </source>
</evidence>
<keyword evidence="2" id="KW-1015">Disulfide bond</keyword>
<dbReference type="AlphaFoldDB" id="A0AAW0IC41"/>
<accession>A0AAW0IC41</accession>
<dbReference type="InterPro" id="IPR039417">
    <property type="entry name" value="Peptidase_C1A_papain-like"/>
</dbReference>
<reference evidence="6 7" key="1">
    <citation type="journal article" date="2023" name="bioRxiv">
        <title>Conserved and derived expression patterns and positive selection on dental genes reveal complex evolutionary context of ever-growing rodent molars.</title>
        <authorList>
            <person name="Calamari Z.T."/>
            <person name="Song A."/>
            <person name="Cohen E."/>
            <person name="Akter M."/>
            <person name="Roy R.D."/>
            <person name="Hallikas O."/>
            <person name="Christensen M.M."/>
            <person name="Li P."/>
            <person name="Marangoni P."/>
            <person name="Jernvall J."/>
            <person name="Klein O.D."/>
        </authorList>
    </citation>
    <scope>NUCLEOTIDE SEQUENCE [LARGE SCALE GENOMIC DNA]</scope>
    <source>
        <strain evidence="6">V071</strain>
    </source>
</reference>
<evidence type="ECO:0008006" key="8">
    <source>
        <dbReference type="Google" id="ProtNLM"/>
    </source>
</evidence>
<dbReference type="SMART" id="SM00848">
    <property type="entry name" value="Inhibitor_I29"/>
    <property type="match status" value="1"/>
</dbReference>
<sequence length="367" mass="41364">MIPVVFLTVLCLGMASSTPSPDPILDAEWQEWKIKYGKAYSLVGNVETVQRERRVFGQLAYGLKINIIHYCYFQEEEAQKRAVWEENMKMIKLHNGENGLGKNGFTMEMNAFGDMVNTGEEFRNLMINIPVPTLKKGKNIQKRLAGDVPKFINWRKKGYVTPVRRQGRCPACWAFSVVGAIEGQMFRKTGKLIPLSVQNLVDCSRPQGNRGCFGGNTFLALQYVKENGGLESEATYPYEEKEGPCRYSLENSTASITGLMLVPKSEKTLMNLVATIGPISVAVDARHDSFQFYKEGIYHEPNCNSSIVTHAMLLVGYGFEGREADGRKYWLVKNSMGKKWGIRGYMKIAKDQRNHCGIATYAMYPTV</sequence>
<dbReference type="PROSITE" id="PS00639">
    <property type="entry name" value="THIOL_PROTEASE_HIS"/>
    <property type="match status" value="1"/>
</dbReference>
<proteinExistence type="inferred from homology"/>
<protein>
    <recommendedName>
        <fullName evidence="8">Cathepsin M</fullName>
    </recommendedName>
</protein>
<dbReference type="InterPro" id="IPR025660">
    <property type="entry name" value="Pept_his_AS"/>
</dbReference>
<feature type="domain" description="Cathepsin propeptide inhibitor" evidence="5">
    <location>
        <begin position="29"/>
        <end position="122"/>
    </location>
</feature>
<dbReference type="Pfam" id="PF00112">
    <property type="entry name" value="Peptidase_C1"/>
    <property type="match status" value="1"/>
</dbReference>
<dbReference type="EMBL" id="JBBHLL010000160">
    <property type="protein sequence ID" value="KAK7812028.1"/>
    <property type="molecule type" value="Genomic_DNA"/>
</dbReference>
<feature type="signal peptide" evidence="3">
    <location>
        <begin position="1"/>
        <end position="17"/>
    </location>
</feature>
<organism evidence="6 7">
    <name type="scientific">Myodes glareolus</name>
    <name type="common">Bank vole</name>
    <name type="synonym">Clethrionomys glareolus</name>
    <dbReference type="NCBI Taxonomy" id="447135"/>
    <lineage>
        <taxon>Eukaryota</taxon>
        <taxon>Metazoa</taxon>
        <taxon>Chordata</taxon>
        <taxon>Craniata</taxon>
        <taxon>Vertebrata</taxon>
        <taxon>Euteleostomi</taxon>
        <taxon>Mammalia</taxon>
        <taxon>Eutheria</taxon>
        <taxon>Euarchontoglires</taxon>
        <taxon>Glires</taxon>
        <taxon>Rodentia</taxon>
        <taxon>Myomorpha</taxon>
        <taxon>Muroidea</taxon>
        <taxon>Cricetidae</taxon>
        <taxon>Arvicolinae</taxon>
        <taxon>Myodes</taxon>
    </lineage>
</organism>
<feature type="domain" description="Peptidase C1A papain C-terminal" evidence="4">
    <location>
        <begin position="148"/>
        <end position="366"/>
    </location>
</feature>
<dbReference type="FunFam" id="3.90.70.10:FF:000332">
    <property type="entry name" value="Cathepsin L1"/>
    <property type="match status" value="1"/>
</dbReference>
<dbReference type="InterPro" id="IPR000668">
    <property type="entry name" value="Peptidase_C1A_C"/>
</dbReference>
<dbReference type="GO" id="GO:0008234">
    <property type="term" value="F:cysteine-type peptidase activity"/>
    <property type="evidence" value="ECO:0007669"/>
    <property type="project" value="InterPro"/>
</dbReference>
<dbReference type="Gene3D" id="3.90.70.10">
    <property type="entry name" value="Cysteine proteinases"/>
    <property type="match status" value="1"/>
</dbReference>
<keyword evidence="7" id="KW-1185">Reference proteome</keyword>
<evidence type="ECO:0000313" key="6">
    <source>
        <dbReference type="EMBL" id="KAK7812028.1"/>
    </source>
</evidence>
<comment type="caution">
    <text evidence="6">The sequence shown here is derived from an EMBL/GenBank/DDBJ whole genome shotgun (WGS) entry which is preliminary data.</text>
</comment>
<dbReference type="InterPro" id="IPR013128">
    <property type="entry name" value="Peptidase_C1A"/>
</dbReference>
<comment type="similarity">
    <text evidence="1">Belongs to the peptidase C1 family.</text>
</comment>
<dbReference type="PANTHER" id="PTHR12411">
    <property type="entry name" value="CYSTEINE PROTEASE FAMILY C1-RELATED"/>
    <property type="match status" value="1"/>
</dbReference>
<evidence type="ECO:0000259" key="5">
    <source>
        <dbReference type="SMART" id="SM00848"/>
    </source>
</evidence>
<dbReference type="Pfam" id="PF08246">
    <property type="entry name" value="Inhibitor_I29"/>
    <property type="match status" value="1"/>
</dbReference>
<dbReference type="InterPro" id="IPR038765">
    <property type="entry name" value="Papain-like_cys_pep_sf"/>
</dbReference>
<dbReference type="Proteomes" id="UP001488838">
    <property type="component" value="Unassembled WGS sequence"/>
</dbReference>
<dbReference type="GO" id="GO:0006508">
    <property type="term" value="P:proteolysis"/>
    <property type="evidence" value="ECO:0007669"/>
    <property type="project" value="InterPro"/>
</dbReference>
<evidence type="ECO:0000313" key="7">
    <source>
        <dbReference type="Proteomes" id="UP001488838"/>
    </source>
</evidence>
<dbReference type="InterPro" id="IPR013201">
    <property type="entry name" value="Prot_inhib_I29"/>
</dbReference>
<dbReference type="CDD" id="cd02248">
    <property type="entry name" value="Peptidase_C1A"/>
    <property type="match status" value="1"/>
</dbReference>
<evidence type="ECO:0000259" key="4">
    <source>
        <dbReference type="SMART" id="SM00645"/>
    </source>
</evidence>
<dbReference type="SMART" id="SM00645">
    <property type="entry name" value="Pept_C1"/>
    <property type="match status" value="1"/>
</dbReference>
<feature type="chain" id="PRO_5043564442" description="Cathepsin M" evidence="3">
    <location>
        <begin position="18"/>
        <end position="367"/>
    </location>
</feature>
<evidence type="ECO:0000256" key="1">
    <source>
        <dbReference type="ARBA" id="ARBA00008455"/>
    </source>
</evidence>
<gene>
    <name evidence="6" type="ORF">U0070_018588</name>
</gene>
<evidence type="ECO:0000256" key="3">
    <source>
        <dbReference type="SAM" id="SignalP"/>
    </source>
</evidence>
<dbReference type="SUPFAM" id="SSF54001">
    <property type="entry name" value="Cysteine proteinases"/>
    <property type="match status" value="1"/>
</dbReference>
<keyword evidence="3" id="KW-0732">Signal</keyword>
<dbReference type="PRINTS" id="PR00705">
    <property type="entry name" value="PAPAIN"/>
</dbReference>
<name>A0AAW0IC41_MYOGA</name>